<reference evidence="2 3" key="1">
    <citation type="journal article" date="2005" name="Appl. Environ. Microbiol.">
        <title>Molecular characterization of plasmid pBM300 from Bacillus megaterium QM B1551.</title>
        <authorList>
            <person name="Kunnimalaiyaan M."/>
            <person name="Vary P.S."/>
        </authorList>
    </citation>
    <scope>NUCLEOTIDE SEQUENCE [LARGE SCALE GENOMIC DNA]</scope>
    <source>
        <strain evidence="3">ATCC 12872 / QMB1551</strain>
        <plasmid evidence="2">pBM300</plasmid>
    </source>
</reference>
<dbReference type="RefSeq" id="WP_012209773.1">
    <property type="nucleotide sequence ID" value="NC_010010.2"/>
</dbReference>
<protein>
    <recommendedName>
        <fullName evidence="4">YvrJ family protein</fullName>
    </recommendedName>
</protein>
<gene>
    <name evidence="2" type="ordered locus">BMQ_pBM30009</name>
</gene>
<sequence>MSPVGFSPSYAIEAPSENAFLYIFEREVIKIEQWLNLIGNFGFPIVVTFYLLLRFEKKIDHLTEAINKIATSIEKEQDKQ</sequence>
<dbReference type="HOGENOM" id="CLU_2582401_0_0_9"/>
<dbReference type="KEGG" id="bmq:BMQ_pBM30009"/>
<evidence type="ECO:0000313" key="3">
    <source>
        <dbReference type="Proteomes" id="UP000000935"/>
    </source>
</evidence>
<dbReference type="InterPro" id="IPR024419">
    <property type="entry name" value="YvrJ"/>
</dbReference>
<keyword evidence="1" id="KW-0812">Transmembrane</keyword>
<keyword evidence="3" id="KW-1185">Reference proteome</keyword>
<dbReference type="Pfam" id="PF12841">
    <property type="entry name" value="YvrJ"/>
    <property type="match status" value="1"/>
</dbReference>
<reference evidence="2 3" key="3">
    <citation type="journal article" date="2011" name="J. Bacteriol.">
        <title>Genome sequences of the biotechnologically important Bacillus megaterium strains QM B1551 and DSM319.</title>
        <authorList>
            <person name="Eppinger M."/>
            <person name="Bunk B."/>
            <person name="Johns M.A."/>
            <person name="Edirisinghe J.N."/>
            <person name="Kutumbaka K.K."/>
            <person name="Koenig S.S."/>
            <person name="Huot Creasy H."/>
            <person name="Rosovitz M.J."/>
            <person name="Riley D.R."/>
            <person name="Daugherty S."/>
            <person name="Martin M."/>
            <person name="Elbourne L.D."/>
            <person name="Paulsen I."/>
            <person name="Biedendieck R."/>
            <person name="Braun C."/>
            <person name="Grayburn S."/>
            <person name="Dhingra S."/>
            <person name="Lukyanchuk V."/>
            <person name="Ball B."/>
            <person name="Ul-Qamar R."/>
            <person name="Seibel J."/>
            <person name="Bremer E."/>
            <person name="Jahn D."/>
            <person name="Ravel J."/>
            <person name="Vary P.S."/>
        </authorList>
    </citation>
    <scope>NUCLEOTIDE SEQUENCE [LARGE SCALE GENOMIC DNA]</scope>
    <source>
        <strain evidence="3">ATCC 12872 / QMB1551</strain>
        <plasmid evidence="2">pBM300</plasmid>
    </source>
</reference>
<feature type="transmembrane region" description="Helical" evidence="1">
    <location>
        <begin position="34"/>
        <end position="53"/>
    </location>
</feature>
<dbReference type="AlphaFoldDB" id="D5E3A1"/>
<name>D5E3A1_PRIM1</name>
<dbReference type="EMBL" id="CP001986">
    <property type="protein sequence ID" value="ADE72276.1"/>
    <property type="molecule type" value="Genomic_DNA"/>
</dbReference>
<proteinExistence type="predicted"/>
<keyword evidence="1" id="KW-0472">Membrane</keyword>
<keyword evidence="2" id="KW-0614">Plasmid</keyword>
<organism evidence="2 3">
    <name type="scientific">Priestia megaterium (strain ATCC 12872 / QMB1551)</name>
    <name type="common">Bacillus megaterium</name>
    <dbReference type="NCBI Taxonomy" id="545693"/>
    <lineage>
        <taxon>Bacteria</taxon>
        <taxon>Bacillati</taxon>
        <taxon>Bacillota</taxon>
        <taxon>Bacilli</taxon>
        <taxon>Bacillales</taxon>
        <taxon>Bacillaceae</taxon>
        <taxon>Priestia</taxon>
    </lineage>
</organism>
<evidence type="ECO:0008006" key="4">
    <source>
        <dbReference type="Google" id="ProtNLM"/>
    </source>
</evidence>
<dbReference type="Proteomes" id="UP000000935">
    <property type="component" value="Plasmid pBM300"/>
</dbReference>
<evidence type="ECO:0000313" key="2">
    <source>
        <dbReference type="EMBL" id="ADE72276.1"/>
    </source>
</evidence>
<evidence type="ECO:0000256" key="1">
    <source>
        <dbReference type="SAM" id="Phobius"/>
    </source>
</evidence>
<geneLocation type="plasmid" evidence="2 3">
    <name>pBM300</name>
</geneLocation>
<reference key="2">
    <citation type="submission" date="2010-04" db="EMBL/GenBank/DDBJ databases">
        <title>Genome sequences of the industrial vitamin B12-producers B. megaterium QM B1551 and DSM319 reveal new insights into the Bacillus genome evolution and pan-genome structure.</title>
        <authorList>
            <person name="Eppinger M."/>
            <person name="Bunk B."/>
            <person name="Johns M.A."/>
            <person name="Edirisinghe J.N."/>
            <person name="Kutumbaka K.K."/>
            <person name="Riley D.R."/>
            <person name="Creasy H.H."/>
            <person name="Koenig S.S.K."/>
            <person name="Galens K."/>
            <person name="Orvis J."/>
            <person name="Creasy T."/>
            <person name="Biedendieck R."/>
            <person name="Braun C."/>
            <person name="Grayburn S."/>
            <person name="Jahn D."/>
            <person name="Ravel J."/>
            <person name="Vary P.S."/>
        </authorList>
    </citation>
    <scope>NUCLEOTIDE SEQUENCE</scope>
    <source>
        <strain>QM B1551</strain>
    </source>
</reference>
<keyword evidence="1" id="KW-1133">Transmembrane helix</keyword>
<accession>D5E3A1</accession>